<comment type="catalytic activity">
    <reaction evidence="4">
        <text>(1R,6R)-6-hydroxy-2-succinyl-cyclohexa-2,4-diene-1-carboxylate = 2-succinylbenzoate + H2O</text>
        <dbReference type="Rhea" id="RHEA:10196"/>
        <dbReference type="ChEBI" id="CHEBI:15377"/>
        <dbReference type="ChEBI" id="CHEBI:18325"/>
        <dbReference type="ChEBI" id="CHEBI:58689"/>
        <dbReference type="EC" id="4.2.1.113"/>
    </reaction>
</comment>
<dbReference type="SFLD" id="SFLDG00180">
    <property type="entry name" value="muconate_cycloisomerase"/>
    <property type="match status" value="1"/>
</dbReference>
<comment type="cofactor">
    <cofactor evidence="4">
        <name>a divalent metal cation</name>
        <dbReference type="ChEBI" id="CHEBI:60240"/>
    </cofactor>
</comment>
<dbReference type="InterPro" id="IPR013342">
    <property type="entry name" value="Mandelate_racemase_C"/>
</dbReference>
<feature type="binding site" evidence="4">
    <location>
        <position position="183"/>
    </location>
    <ligand>
        <name>Mg(2+)</name>
        <dbReference type="ChEBI" id="CHEBI:18420"/>
    </ligand>
</feature>
<evidence type="ECO:0000313" key="7">
    <source>
        <dbReference type="Proteomes" id="UP000777440"/>
    </source>
</evidence>
<dbReference type="InterPro" id="IPR018110">
    <property type="entry name" value="Mandel_Rmase/mucon_lact_enz_CS"/>
</dbReference>
<comment type="pathway">
    <text evidence="4">Quinol/quinone metabolism; 1,4-dihydroxy-2-naphthoate biosynthesis; 1,4-dihydroxy-2-naphthoate from chorismate: step 4/7.</text>
</comment>
<dbReference type="SUPFAM" id="SSF51604">
    <property type="entry name" value="Enolase C-terminal domain-like"/>
    <property type="match status" value="1"/>
</dbReference>
<dbReference type="Pfam" id="PF18374">
    <property type="entry name" value="Enolase_like_N"/>
    <property type="match status" value="1"/>
</dbReference>
<dbReference type="PROSITE" id="PS00909">
    <property type="entry name" value="MR_MLE_2"/>
    <property type="match status" value="1"/>
</dbReference>
<dbReference type="EMBL" id="JAEUAX010000005">
    <property type="protein sequence ID" value="MBW9110210.1"/>
    <property type="molecule type" value="Genomic_DNA"/>
</dbReference>
<evidence type="ECO:0000256" key="4">
    <source>
        <dbReference type="HAMAP-Rule" id="MF_00470"/>
    </source>
</evidence>
<dbReference type="PANTHER" id="PTHR48073">
    <property type="entry name" value="O-SUCCINYLBENZOATE SYNTHASE-RELATED"/>
    <property type="match status" value="1"/>
</dbReference>
<evidence type="ECO:0000256" key="3">
    <source>
        <dbReference type="ARBA" id="ARBA00023239"/>
    </source>
</evidence>
<comment type="function">
    <text evidence="4">Converts 2-succinyl-6-hydroxy-2,4-cyclohexadiene-1-carboxylate (SHCHC) to 2-succinylbenzoate (OSB).</text>
</comment>
<feature type="active site" description="Proton acceptor" evidence="4">
    <location>
        <position position="233"/>
    </location>
</feature>
<keyword evidence="3 4" id="KW-0456">Lyase</keyword>
<sequence length="345" mass="36697">MTHRCSAELGQDEGVSSAAAWPDLAEILDTAHVVALPLATRFRGIDVREALLFEGPEGWAEFSPFTEYDDAEASSWLAAAIEDSRMPRPAARREVIGVNATVPAVAAASVPSVLARFDGCRTAKVKVAEPGQVLADDVARVRAVREAMGPEGRIRVDANGAWNVDEAEHAVHALAEFDLEYVEQPCASVEELAELRRRVKYMGIPIAADESVRKAADPLAVARAGAADLLVIKAQPLGGVRRALEIVQEAGLPAIVSSALDTSVGLSMGVALAAALPELDYDCGLGTASLFTSDVVDPPLTPRTGLLTVGRVTPDPALLAEHAASVARRQWWLDRVRRCYAVLRG</sequence>
<keyword evidence="4" id="KW-0474">Menaquinone biosynthesis</keyword>
<reference evidence="6 7" key="1">
    <citation type="journal article" date="2021" name="MBio">
        <title>Poor Competitiveness of Bradyrhizobium in Pigeon Pea Root Colonization in Indian Soils.</title>
        <authorList>
            <person name="Chalasani D."/>
            <person name="Basu A."/>
            <person name="Pullabhotla S.V.S.R.N."/>
            <person name="Jorrin B."/>
            <person name="Neal A.L."/>
            <person name="Poole P.S."/>
            <person name="Podile A.R."/>
            <person name="Tkacz A."/>
        </authorList>
    </citation>
    <scope>NUCLEOTIDE SEQUENCE [LARGE SCALE GENOMIC DNA]</scope>
    <source>
        <strain evidence="6 7">HU12</strain>
    </source>
</reference>
<accession>A0ABS7I026</accession>
<dbReference type="InterPro" id="IPR029065">
    <property type="entry name" value="Enolase_C-like"/>
</dbReference>
<feature type="domain" description="Mandelate racemase/muconate lactonizing enzyme C-terminal" evidence="5">
    <location>
        <begin position="103"/>
        <end position="202"/>
    </location>
</feature>
<dbReference type="EC" id="4.2.1.113" evidence="4"/>
<feature type="binding site" evidence="4">
    <location>
        <position position="209"/>
    </location>
    <ligand>
        <name>Mg(2+)</name>
        <dbReference type="ChEBI" id="CHEBI:18420"/>
    </ligand>
</feature>
<organism evidence="6 7">
    <name type="scientific">Microbacterium ureisolvens</name>
    <dbReference type="NCBI Taxonomy" id="2781186"/>
    <lineage>
        <taxon>Bacteria</taxon>
        <taxon>Bacillati</taxon>
        <taxon>Actinomycetota</taxon>
        <taxon>Actinomycetes</taxon>
        <taxon>Micrococcales</taxon>
        <taxon>Microbacteriaceae</taxon>
        <taxon>Microbacterium</taxon>
    </lineage>
</organism>
<comment type="caution">
    <text evidence="6">The sequence shown here is derived from an EMBL/GenBank/DDBJ whole genome shotgun (WGS) entry which is preliminary data.</text>
</comment>
<comment type="pathway">
    <text evidence="4">Quinol/quinone metabolism; menaquinone biosynthesis.</text>
</comment>
<protein>
    <recommendedName>
        <fullName evidence="4">o-succinylbenzoate synthase</fullName>
        <shortName evidence="4">OSB synthase</shortName>
        <shortName evidence="4">OSBS</shortName>
        <ecNumber evidence="4">4.2.1.113</ecNumber>
    </recommendedName>
    <alternativeName>
        <fullName evidence="4">4-(2'-carboxyphenyl)-4-oxybutyric acid synthase</fullName>
    </alternativeName>
    <alternativeName>
        <fullName evidence="4">o-succinylbenzoic acid synthase</fullName>
    </alternativeName>
</protein>
<evidence type="ECO:0000259" key="5">
    <source>
        <dbReference type="SMART" id="SM00922"/>
    </source>
</evidence>
<comment type="similarity">
    <text evidence="4">Belongs to the mandelate racemase/muconate lactonizing enzyme family. MenC type 1 subfamily.</text>
</comment>
<name>A0ABS7I026_9MICO</name>
<dbReference type="Proteomes" id="UP000777440">
    <property type="component" value="Unassembled WGS sequence"/>
</dbReference>
<dbReference type="PANTHER" id="PTHR48073:SF2">
    <property type="entry name" value="O-SUCCINYLBENZOATE SYNTHASE"/>
    <property type="match status" value="1"/>
</dbReference>
<dbReference type="InterPro" id="IPR036849">
    <property type="entry name" value="Enolase-like_C_sf"/>
</dbReference>
<dbReference type="GO" id="GO:0043748">
    <property type="term" value="F:O-succinylbenzoate synthase activity"/>
    <property type="evidence" value="ECO:0007669"/>
    <property type="project" value="UniProtKB-EC"/>
</dbReference>
<keyword evidence="7" id="KW-1185">Reference proteome</keyword>
<gene>
    <name evidence="4" type="primary">menC</name>
    <name evidence="6" type="ORF">JNB61_10550</name>
</gene>
<keyword evidence="1 4" id="KW-0479">Metal-binding</keyword>
<evidence type="ECO:0000313" key="6">
    <source>
        <dbReference type="EMBL" id="MBW9110210.1"/>
    </source>
</evidence>
<dbReference type="NCBIfam" id="NF002782">
    <property type="entry name" value="PRK02901.1"/>
    <property type="match status" value="1"/>
</dbReference>
<dbReference type="SMART" id="SM00922">
    <property type="entry name" value="MR_MLE"/>
    <property type="match status" value="1"/>
</dbReference>
<dbReference type="InterPro" id="IPR010196">
    <property type="entry name" value="OSB_synthase_MenC1"/>
</dbReference>
<dbReference type="Pfam" id="PF13378">
    <property type="entry name" value="MR_MLE_C"/>
    <property type="match status" value="1"/>
</dbReference>
<feature type="active site" description="Proton donor" evidence="4">
    <location>
        <position position="126"/>
    </location>
</feature>
<dbReference type="HAMAP" id="MF_00470">
    <property type="entry name" value="MenC_1"/>
    <property type="match status" value="1"/>
</dbReference>
<dbReference type="SFLD" id="SFLDF00009">
    <property type="entry name" value="o-succinylbenzoate_synthase"/>
    <property type="match status" value="1"/>
</dbReference>
<evidence type="ECO:0000256" key="2">
    <source>
        <dbReference type="ARBA" id="ARBA00022842"/>
    </source>
</evidence>
<evidence type="ECO:0000256" key="1">
    <source>
        <dbReference type="ARBA" id="ARBA00022723"/>
    </source>
</evidence>
<keyword evidence="2 4" id="KW-0460">Magnesium</keyword>
<feature type="binding site" evidence="4">
    <location>
        <position position="157"/>
    </location>
    <ligand>
        <name>Mg(2+)</name>
        <dbReference type="ChEBI" id="CHEBI:18420"/>
    </ligand>
</feature>
<dbReference type="CDD" id="cd03320">
    <property type="entry name" value="OSBS"/>
    <property type="match status" value="1"/>
</dbReference>
<dbReference type="SFLD" id="SFLDS00001">
    <property type="entry name" value="Enolase"/>
    <property type="match status" value="1"/>
</dbReference>
<proteinExistence type="inferred from homology"/>
<dbReference type="Gene3D" id="3.20.20.120">
    <property type="entry name" value="Enolase-like C-terminal domain"/>
    <property type="match status" value="1"/>
</dbReference>